<feature type="transmembrane region" description="Helical" evidence="1">
    <location>
        <begin position="20"/>
        <end position="37"/>
    </location>
</feature>
<dbReference type="RefSeq" id="WP_106214720.1">
    <property type="nucleotide sequence ID" value="NZ_PVTL01000010.1"/>
</dbReference>
<comment type="caution">
    <text evidence="2">The sequence shown here is derived from an EMBL/GenBank/DDBJ whole genome shotgun (WGS) entry which is preliminary data.</text>
</comment>
<feature type="transmembrane region" description="Helical" evidence="1">
    <location>
        <begin position="82"/>
        <end position="106"/>
    </location>
</feature>
<sequence>MVHQPLEKHEVAERLKERIYVTFTALAVVLALASHGHPTAIRSLATLVVAVIATLLAVFTAELLARMTVNERLLSRDEMRHILGVSVGAIGAITLPAIFLLISALGGWSTDAALRASAFALVAALAVNGYVAVRRARLPAWQRAVALLAEAVLGLAVIGLEILVHR</sequence>
<name>A0A2T0V5J0_9MICO</name>
<dbReference type="EMBL" id="PVTL01000010">
    <property type="protein sequence ID" value="PRY65459.1"/>
    <property type="molecule type" value="Genomic_DNA"/>
</dbReference>
<organism evidence="2 3">
    <name type="scientific">Glaciihabitans tibetensis</name>
    <dbReference type="NCBI Taxonomy" id="1266600"/>
    <lineage>
        <taxon>Bacteria</taxon>
        <taxon>Bacillati</taxon>
        <taxon>Actinomycetota</taxon>
        <taxon>Actinomycetes</taxon>
        <taxon>Micrococcales</taxon>
        <taxon>Microbacteriaceae</taxon>
        <taxon>Glaciihabitans</taxon>
    </lineage>
</organism>
<gene>
    <name evidence="2" type="ORF">B0I08_11091</name>
</gene>
<accession>A0A2T0V5J0</accession>
<proteinExistence type="predicted"/>
<keyword evidence="1" id="KW-0472">Membrane</keyword>
<feature type="transmembrane region" description="Helical" evidence="1">
    <location>
        <begin position="43"/>
        <end position="61"/>
    </location>
</feature>
<keyword evidence="1" id="KW-0812">Transmembrane</keyword>
<evidence type="ECO:0000313" key="2">
    <source>
        <dbReference type="EMBL" id="PRY65459.1"/>
    </source>
</evidence>
<evidence type="ECO:0000313" key="3">
    <source>
        <dbReference type="Proteomes" id="UP000237983"/>
    </source>
</evidence>
<dbReference type="AlphaFoldDB" id="A0A2T0V5J0"/>
<protein>
    <submittedName>
        <fullName evidence="2">Uncharacterized protein</fullName>
    </submittedName>
</protein>
<keyword evidence="1" id="KW-1133">Transmembrane helix</keyword>
<dbReference type="Proteomes" id="UP000237983">
    <property type="component" value="Unassembled WGS sequence"/>
</dbReference>
<reference evidence="2 3" key="1">
    <citation type="submission" date="2018-03" db="EMBL/GenBank/DDBJ databases">
        <title>Genomic Encyclopedia of Type Strains, Phase III (KMG-III): the genomes of soil and plant-associated and newly described type strains.</title>
        <authorList>
            <person name="Whitman W."/>
        </authorList>
    </citation>
    <scope>NUCLEOTIDE SEQUENCE [LARGE SCALE GENOMIC DNA]</scope>
    <source>
        <strain evidence="2 3">CGMCC 1.12484</strain>
    </source>
</reference>
<evidence type="ECO:0000256" key="1">
    <source>
        <dbReference type="SAM" id="Phobius"/>
    </source>
</evidence>
<keyword evidence="3" id="KW-1185">Reference proteome</keyword>
<feature type="transmembrane region" description="Helical" evidence="1">
    <location>
        <begin position="145"/>
        <end position="164"/>
    </location>
</feature>
<feature type="transmembrane region" description="Helical" evidence="1">
    <location>
        <begin position="112"/>
        <end position="133"/>
    </location>
</feature>
<dbReference type="OrthoDB" id="4775109at2"/>